<keyword evidence="2 4" id="KW-0560">Oxidoreductase</keyword>
<dbReference type="PANTHER" id="PTHR30004">
    <property type="entry name" value="4-HYDROXYTHREONINE-4-PHOSPHATE DEHYDROGENASE"/>
    <property type="match status" value="1"/>
</dbReference>
<reference evidence="4" key="2">
    <citation type="submission" date="2021-04" db="EMBL/GenBank/DDBJ databases">
        <authorList>
            <person name="Gilroy R."/>
        </authorList>
    </citation>
    <scope>NUCLEOTIDE SEQUENCE</scope>
    <source>
        <strain evidence="4">1719</strain>
    </source>
</reference>
<dbReference type="SUPFAM" id="SSF53659">
    <property type="entry name" value="Isocitrate/Isopropylmalate dehydrogenase-like"/>
    <property type="match status" value="1"/>
</dbReference>
<gene>
    <name evidence="4" type="primary">pdxA</name>
    <name evidence="4" type="ORF">H9853_10785</name>
</gene>
<keyword evidence="3" id="KW-0520">NAD</keyword>
<dbReference type="InterPro" id="IPR005255">
    <property type="entry name" value="PdxA_fam"/>
</dbReference>
<dbReference type="NCBIfam" id="TIGR00557">
    <property type="entry name" value="pdxA"/>
    <property type="match status" value="1"/>
</dbReference>
<dbReference type="Gene3D" id="3.40.718.10">
    <property type="entry name" value="Isopropylmalate Dehydrogenase"/>
    <property type="match status" value="1"/>
</dbReference>
<evidence type="ECO:0000256" key="2">
    <source>
        <dbReference type="ARBA" id="ARBA00023002"/>
    </source>
</evidence>
<proteinExistence type="predicted"/>
<comment type="caution">
    <text evidence="4">The sequence shown here is derived from an EMBL/GenBank/DDBJ whole genome shotgun (WGS) entry which is preliminary data.</text>
</comment>
<dbReference type="GO" id="GO:0050570">
    <property type="term" value="F:4-hydroxythreonine-4-phosphate dehydrogenase activity"/>
    <property type="evidence" value="ECO:0007669"/>
    <property type="project" value="UniProtKB-EC"/>
</dbReference>
<reference evidence="4" key="1">
    <citation type="journal article" date="2021" name="PeerJ">
        <title>Extensive microbial diversity within the chicken gut microbiome revealed by metagenomics and culture.</title>
        <authorList>
            <person name="Gilroy R."/>
            <person name="Ravi A."/>
            <person name="Getino M."/>
            <person name="Pursley I."/>
            <person name="Horton D.L."/>
            <person name="Alikhan N.F."/>
            <person name="Baker D."/>
            <person name="Gharbi K."/>
            <person name="Hall N."/>
            <person name="Watson M."/>
            <person name="Adriaenssens E.M."/>
            <person name="Foster-Nyarko E."/>
            <person name="Jarju S."/>
            <person name="Secka A."/>
            <person name="Antonio M."/>
            <person name="Oren A."/>
            <person name="Chaudhuri R.R."/>
            <person name="La Ragione R."/>
            <person name="Hildebrand F."/>
            <person name="Pallen M.J."/>
        </authorList>
    </citation>
    <scope>NUCLEOTIDE SEQUENCE</scope>
    <source>
        <strain evidence="4">1719</strain>
    </source>
</reference>
<dbReference type="EMBL" id="DXEZ01000305">
    <property type="protein sequence ID" value="HIX55500.1"/>
    <property type="molecule type" value="Genomic_DNA"/>
</dbReference>
<dbReference type="AlphaFoldDB" id="A0A9D1WAM4"/>
<evidence type="ECO:0000313" key="4">
    <source>
        <dbReference type="EMBL" id="HIX55500.1"/>
    </source>
</evidence>
<evidence type="ECO:0000256" key="1">
    <source>
        <dbReference type="ARBA" id="ARBA00022723"/>
    </source>
</evidence>
<dbReference type="GO" id="GO:0046872">
    <property type="term" value="F:metal ion binding"/>
    <property type="evidence" value="ECO:0007669"/>
    <property type="project" value="UniProtKB-KW"/>
</dbReference>
<dbReference type="GO" id="GO:0051287">
    <property type="term" value="F:NAD binding"/>
    <property type="evidence" value="ECO:0007669"/>
    <property type="project" value="InterPro"/>
</dbReference>
<name>A0A9D1WAM4_9SPHI</name>
<sequence length="351" mass="38954">MREKLKVGITIGDINGIGMEVIIKALEDKRVLDFFTPIVYGNSKVASYHRKAIGVQDFSFQIINNPNTANTKRPNLINCWDEEAKITLGESNSEGGKYALISLEKAMEDLQNGGIDVLVTAPIDKHNIQQQGFNFPGHTEYLMEKAKSKEVLMLMVCEDLKLGVVTGHIPLSEVSKKLHKKEIVNKIKTLNKTLKEDFWVRRPRIAVLGLNPHAGDNGLLGDEEQRIISPAIKTAQEEEDILAFGPFPADGFFASGEYKKFDAVLAMYHDQGLIPFKYIAARRGVNYTAGLPFIRTSPDHGTGLDIAGKNKASHDSLLEAIFTAIHIHNKRSETKELLANPLPLSNIEPDN</sequence>
<keyword evidence="1" id="KW-0479">Metal-binding</keyword>
<evidence type="ECO:0000256" key="3">
    <source>
        <dbReference type="ARBA" id="ARBA00023027"/>
    </source>
</evidence>
<protein>
    <submittedName>
        <fullName evidence="4">4-hydroxythreonine-4-phosphate dehydrogenase PdxA</fullName>
        <ecNumber evidence="4">1.1.1.262</ecNumber>
    </submittedName>
</protein>
<evidence type="ECO:0000313" key="5">
    <source>
        <dbReference type="Proteomes" id="UP000824156"/>
    </source>
</evidence>
<dbReference type="Proteomes" id="UP000824156">
    <property type="component" value="Unassembled WGS sequence"/>
</dbReference>
<dbReference type="PANTHER" id="PTHR30004:SF6">
    <property type="entry name" value="D-THREONATE 4-PHOSPHATE DEHYDROGENASE"/>
    <property type="match status" value="1"/>
</dbReference>
<dbReference type="Pfam" id="PF04166">
    <property type="entry name" value="PdxA"/>
    <property type="match status" value="1"/>
</dbReference>
<dbReference type="EC" id="1.1.1.262" evidence="4"/>
<accession>A0A9D1WAM4</accession>
<organism evidence="4 5">
    <name type="scientific">Candidatus Sphingobacterium stercoripullorum</name>
    <dbReference type="NCBI Taxonomy" id="2838759"/>
    <lineage>
        <taxon>Bacteria</taxon>
        <taxon>Pseudomonadati</taxon>
        <taxon>Bacteroidota</taxon>
        <taxon>Sphingobacteriia</taxon>
        <taxon>Sphingobacteriales</taxon>
        <taxon>Sphingobacteriaceae</taxon>
        <taxon>Sphingobacterium</taxon>
    </lineage>
</organism>